<evidence type="ECO:0000259" key="1">
    <source>
        <dbReference type="Pfam" id="PF01636"/>
    </source>
</evidence>
<proteinExistence type="predicted"/>
<keyword evidence="2" id="KW-0808">Transferase</keyword>
<dbReference type="Gene3D" id="3.90.1200.10">
    <property type="match status" value="1"/>
</dbReference>
<dbReference type="PATRIC" id="fig|413882.6.peg.3711"/>
<dbReference type="KEGG" id="pbh:AAW51_3553"/>
<evidence type="ECO:0000313" key="3">
    <source>
        <dbReference type="Proteomes" id="UP000035352"/>
    </source>
</evidence>
<keyword evidence="3" id="KW-1185">Reference proteome</keyword>
<feature type="domain" description="Aminoglycoside phosphotransferase" evidence="1">
    <location>
        <begin position="44"/>
        <end position="266"/>
    </location>
</feature>
<dbReference type="RefSeq" id="WP_047195657.1">
    <property type="nucleotide sequence ID" value="NZ_CP011371.1"/>
</dbReference>
<dbReference type="InterPro" id="IPR041726">
    <property type="entry name" value="ACAD10_11_N"/>
</dbReference>
<dbReference type="SUPFAM" id="SSF56112">
    <property type="entry name" value="Protein kinase-like (PK-like)"/>
    <property type="match status" value="1"/>
</dbReference>
<dbReference type="PANTHER" id="PTHR47829:SF3">
    <property type="entry name" value="AMINOGLYCOSIDE PHOSPHOTRANSFERASE DOMAIN-CONTAINING PROTEIN"/>
    <property type="match status" value="1"/>
</dbReference>
<evidence type="ECO:0000313" key="2">
    <source>
        <dbReference type="EMBL" id="AKJ30244.1"/>
    </source>
</evidence>
<reference evidence="2 3" key="1">
    <citation type="submission" date="2015-05" db="EMBL/GenBank/DDBJ databases">
        <authorList>
            <person name="Tang B."/>
            <person name="Yu Y."/>
        </authorList>
    </citation>
    <scope>NUCLEOTIDE SEQUENCE [LARGE SCALE GENOMIC DNA]</scope>
    <source>
        <strain evidence="2 3">DSM 7029</strain>
    </source>
</reference>
<organism evidence="2 3">
    <name type="scientific">Caldimonas brevitalea</name>
    <dbReference type="NCBI Taxonomy" id="413882"/>
    <lineage>
        <taxon>Bacteria</taxon>
        <taxon>Pseudomonadati</taxon>
        <taxon>Pseudomonadota</taxon>
        <taxon>Betaproteobacteria</taxon>
        <taxon>Burkholderiales</taxon>
        <taxon>Sphaerotilaceae</taxon>
        <taxon>Caldimonas</taxon>
    </lineage>
</organism>
<dbReference type="InterPro" id="IPR011009">
    <property type="entry name" value="Kinase-like_dom_sf"/>
</dbReference>
<dbReference type="EMBL" id="CP011371">
    <property type="protein sequence ID" value="AKJ30244.1"/>
    <property type="molecule type" value="Genomic_DNA"/>
</dbReference>
<dbReference type="GO" id="GO:0016740">
    <property type="term" value="F:transferase activity"/>
    <property type="evidence" value="ECO:0007669"/>
    <property type="project" value="UniProtKB-KW"/>
</dbReference>
<dbReference type="CDD" id="cd05154">
    <property type="entry name" value="ACAD10_11_N-like"/>
    <property type="match status" value="1"/>
</dbReference>
<dbReference type="InterPro" id="IPR002575">
    <property type="entry name" value="Aminoglycoside_PTrfase"/>
</dbReference>
<dbReference type="Gene3D" id="3.30.200.20">
    <property type="entry name" value="Phosphorylase Kinase, domain 1"/>
    <property type="match status" value="1"/>
</dbReference>
<protein>
    <submittedName>
        <fullName evidence="2">Aminoglycoside phosphotransferase</fullName>
    </submittedName>
</protein>
<dbReference type="STRING" id="413882.AAW51_3553"/>
<accession>A0A0G3BLA2</accession>
<name>A0A0G3BLA2_9BURK</name>
<dbReference type="AlphaFoldDB" id="A0A0G3BLA2"/>
<dbReference type="Proteomes" id="UP000035352">
    <property type="component" value="Chromosome"/>
</dbReference>
<dbReference type="InterPro" id="IPR052898">
    <property type="entry name" value="ACAD10-like"/>
</dbReference>
<dbReference type="Pfam" id="PF01636">
    <property type="entry name" value="APH"/>
    <property type="match status" value="1"/>
</dbReference>
<sequence>MSESSSVERFVGTRAVAPQHAFDVARLAQFIRAEVGGFDGDLQVEQFKGGQSNPTFLLRAGERQYVMRRKPPGALLPSAHAVDREFRVISALAGTDVPVARCHALCEDASVIGTTFYLMDYVPGRILWDPKLPGHTPAERSALFDEMNRVIAALHRVDPAEVGLADYGKPGDYLARQVARWTKQYRASETERIEAVEHLIEWLPKNIPAGDETRIVHGDYRIDNVIFHPTEPRILAVLDWELSTLGHPLADFAYHCMTWRMQGDNSRGLGDLSAAQLRELGLPSESEYVAAYCRRTGRDGIAERDWEYYLIFNMFRLTGILQGVMARALQGNASSAEALATGRRARPLAEQAWRQVERLLARG</sequence>
<dbReference type="PANTHER" id="PTHR47829">
    <property type="entry name" value="HYDROLASE, PUTATIVE (AFU_ORTHOLOGUE AFUA_1G12880)-RELATED"/>
    <property type="match status" value="1"/>
</dbReference>
<gene>
    <name evidence="2" type="ORF">AAW51_3553</name>
</gene>
<dbReference type="OrthoDB" id="3806873at2"/>